<evidence type="ECO:0000313" key="7">
    <source>
        <dbReference type="EMBL" id="EAS29763.1"/>
    </source>
</evidence>
<dbReference type="Gene3D" id="3.30.1360.20">
    <property type="entry name" value="Transcriptional coactivator/pterin dehydratase"/>
    <property type="match status" value="1"/>
</dbReference>
<dbReference type="EMBL" id="GG704913">
    <property type="protein sequence ID" value="EAS29763.1"/>
    <property type="molecule type" value="Genomic_DNA"/>
</dbReference>
<comment type="similarity">
    <text evidence="2">Belongs to the pterin-4-alpha-carbinolamine dehydratase family.</text>
</comment>
<dbReference type="OrthoDB" id="277398at2759"/>
<evidence type="ECO:0000256" key="2">
    <source>
        <dbReference type="ARBA" id="ARBA00006472"/>
    </source>
</evidence>
<dbReference type="KEGG" id="cim:CIMG_08509"/>
<dbReference type="PANTHER" id="PTHR12599">
    <property type="entry name" value="PTERIN-4-ALPHA-CARBINOLAMINE DEHYDRATASE"/>
    <property type="match status" value="1"/>
</dbReference>
<dbReference type="GO" id="GO:0006729">
    <property type="term" value="P:tetrahydrobiopterin biosynthetic process"/>
    <property type="evidence" value="ECO:0007669"/>
    <property type="project" value="InterPro"/>
</dbReference>
<dbReference type="InterPro" id="IPR036428">
    <property type="entry name" value="PCD_sf"/>
</dbReference>
<evidence type="ECO:0000256" key="6">
    <source>
        <dbReference type="SAM" id="MobiDB-lite"/>
    </source>
</evidence>
<dbReference type="VEuPathDB" id="FungiDB:CIMG_08509"/>
<feature type="compositionally biased region" description="Low complexity" evidence="6">
    <location>
        <begin position="41"/>
        <end position="55"/>
    </location>
</feature>
<dbReference type="GeneID" id="4560338"/>
<dbReference type="CDD" id="cd00488">
    <property type="entry name" value="PCD_DCoH"/>
    <property type="match status" value="1"/>
</dbReference>
<evidence type="ECO:0000256" key="4">
    <source>
        <dbReference type="ARBA" id="ARBA00023239"/>
    </source>
</evidence>
<dbReference type="HAMAP" id="MF_00434">
    <property type="entry name" value="Pterin_4_alpha"/>
    <property type="match status" value="1"/>
</dbReference>
<dbReference type="Pfam" id="PF01329">
    <property type="entry name" value="Pterin_4a"/>
    <property type="match status" value="1"/>
</dbReference>
<dbReference type="PANTHER" id="PTHR12599:SF0">
    <property type="entry name" value="PTERIN-4-ALPHA-CARBINOLAMINE DEHYDRATASE"/>
    <property type="match status" value="1"/>
</dbReference>
<dbReference type="STRING" id="246410.A0A0E1RW43"/>
<comment type="catalytic activity">
    <reaction evidence="1">
        <text>(4aS,6R)-4a-hydroxy-L-erythro-5,6,7,8-tetrahydrobiopterin = (6R)-L-erythro-6,7-dihydrobiopterin + H2O</text>
        <dbReference type="Rhea" id="RHEA:11920"/>
        <dbReference type="ChEBI" id="CHEBI:15377"/>
        <dbReference type="ChEBI" id="CHEBI:15642"/>
        <dbReference type="ChEBI" id="CHEBI:43120"/>
        <dbReference type="EC" id="4.2.1.96"/>
    </reaction>
</comment>
<dbReference type="RefSeq" id="XP_001241346.1">
    <property type="nucleotide sequence ID" value="XM_001241345.1"/>
</dbReference>
<keyword evidence="8" id="KW-1185">Reference proteome</keyword>
<dbReference type="GO" id="GO:0008124">
    <property type="term" value="F:4-alpha-hydroxytetrahydrobiopterin dehydratase activity"/>
    <property type="evidence" value="ECO:0007669"/>
    <property type="project" value="UniProtKB-EC"/>
</dbReference>
<dbReference type="SUPFAM" id="SSF55248">
    <property type="entry name" value="PCD-like"/>
    <property type="match status" value="1"/>
</dbReference>
<dbReference type="AlphaFoldDB" id="A0A0E1RW43"/>
<dbReference type="OMA" id="VHWTTHR"/>
<evidence type="ECO:0000256" key="1">
    <source>
        <dbReference type="ARBA" id="ARBA00001554"/>
    </source>
</evidence>
<sequence length="175" mass="19946">MAVVRMTSIRLLLRPHIFPKPTASPFRNRPLSTVNVKQSRPMSLAPSSSGPSSNPRIQYSEGCDPSVAQPELEALLSKEAGRWELCQDAQGIKREYRFKSFKKAWAFMSAVAEQCSVEKHHPEWTNVYNRVSITWTTHRPRGLSLKDLRMARFCDEQASLHEEIVVPPPFPEQSQ</sequence>
<name>A0A0E1RW43_COCIM</name>
<dbReference type="EC" id="4.2.1.96" evidence="3"/>
<feature type="compositionally biased region" description="Polar residues" evidence="6">
    <location>
        <begin position="30"/>
        <end position="40"/>
    </location>
</feature>
<proteinExistence type="inferred from homology"/>
<dbReference type="InParanoid" id="A0A0E1RW43"/>
<protein>
    <recommendedName>
        <fullName evidence="3">4a-hydroxytetrahydrobiopterin dehydratase</fullName>
        <ecNumber evidence="3">4.2.1.96</ecNumber>
    </recommendedName>
    <alternativeName>
        <fullName evidence="5">4-alpha-hydroxy-tetrahydropterin dehydratase</fullName>
    </alternativeName>
</protein>
<organism evidence="7 8">
    <name type="scientific">Coccidioides immitis (strain RS)</name>
    <name type="common">Valley fever fungus</name>
    <dbReference type="NCBI Taxonomy" id="246410"/>
    <lineage>
        <taxon>Eukaryota</taxon>
        <taxon>Fungi</taxon>
        <taxon>Dikarya</taxon>
        <taxon>Ascomycota</taxon>
        <taxon>Pezizomycotina</taxon>
        <taxon>Eurotiomycetes</taxon>
        <taxon>Eurotiomycetidae</taxon>
        <taxon>Onygenales</taxon>
        <taxon>Onygenaceae</taxon>
        <taxon>Coccidioides</taxon>
    </lineage>
</organism>
<evidence type="ECO:0000256" key="5">
    <source>
        <dbReference type="ARBA" id="ARBA00030497"/>
    </source>
</evidence>
<accession>A0A0E1RW43</accession>
<reference evidence="8" key="2">
    <citation type="journal article" date="2010" name="Genome Res.">
        <title>Population genomic sequencing of Coccidioides fungi reveals recent hybridization and transposon control.</title>
        <authorList>
            <person name="Neafsey D.E."/>
            <person name="Barker B.M."/>
            <person name="Sharpton T.J."/>
            <person name="Stajich J.E."/>
            <person name="Park D.J."/>
            <person name="Whiston E."/>
            <person name="Hung C.-Y."/>
            <person name="McMahan C."/>
            <person name="White J."/>
            <person name="Sykes S."/>
            <person name="Heiman D."/>
            <person name="Young S."/>
            <person name="Zeng Q."/>
            <person name="Abouelleil A."/>
            <person name="Aftuck L."/>
            <person name="Bessette D."/>
            <person name="Brown A."/>
            <person name="FitzGerald M."/>
            <person name="Lui A."/>
            <person name="Macdonald J.P."/>
            <person name="Priest M."/>
            <person name="Orbach M.J."/>
            <person name="Galgiani J.N."/>
            <person name="Kirkland T.N."/>
            <person name="Cole G.T."/>
            <person name="Birren B.W."/>
            <person name="Henn M.R."/>
            <person name="Taylor J.W."/>
            <person name="Rounsley S.D."/>
        </authorList>
    </citation>
    <scope>GENOME REANNOTATION</scope>
    <source>
        <strain evidence="8">RS</strain>
    </source>
</reference>
<evidence type="ECO:0000256" key="3">
    <source>
        <dbReference type="ARBA" id="ARBA00013252"/>
    </source>
</evidence>
<feature type="region of interest" description="Disordered" evidence="6">
    <location>
        <begin position="28"/>
        <end position="62"/>
    </location>
</feature>
<dbReference type="Proteomes" id="UP000001261">
    <property type="component" value="Unassembled WGS sequence"/>
</dbReference>
<gene>
    <name evidence="7" type="ORF">CIMG_08509</name>
</gene>
<dbReference type="InterPro" id="IPR001533">
    <property type="entry name" value="Pterin_deHydtase"/>
</dbReference>
<reference evidence="8" key="1">
    <citation type="journal article" date="2009" name="Genome Res.">
        <title>Comparative genomic analyses of the human fungal pathogens Coccidioides and their relatives.</title>
        <authorList>
            <person name="Sharpton T.J."/>
            <person name="Stajich J.E."/>
            <person name="Rounsley S.D."/>
            <person name="Gardner M.J."/>
            <person name="Wortman J.R."/>
            <person name="Jordar V.S."/>
            <person name="Maiti R."/>
            <person name="Kodira C.D."/>
            <person name="Neafsey D.E."/>
            <person name="Zeng Q."/>
            <person name="Hung C.-Y."/>
            <person name="McMahan C."/>
            <person name="Muszewska A."/>
            <person name="Grynberg M."/>
            <person name="Mandel M.A."/>
            <person name="Kellner E.M."/>
            <person name="Barker B.M."/>
            <person name="Galgiani J.N."/>
            <person name="Orbach M.J."/>
            <person name="Kirkland T.N."/>
            <person name="Cole G.T."/>
            <person name="Henn M.R."/>
            <person name="Birren B.W."/>
            <person name="Taylor J.W."/>
        </authorList>
    </citation>
    <scope>NUCLEOTIDE SEQUENCE [LARGE SCALE GENOMIC DNA]</scope>
    <source>
        <strain evidence="8">RS</strain>
    </source>
</reference>
<evidence type="ECO:0000313" key="8">
    <source>
        <dbReference type="Proteomes" id="UP000001261"/>
    </source>
</evidence>
<keyword evidence="4" id="KW-0456">Lyase</keyword>